<accession>A0ABD0YBV3</accession>
<feature type="region of interest" description="Disordered" evidence="1">
    <location>
        <begin position="1"/>
        <end position="32"/>
    </location>
</feature>
<keyword evidence="3" id="KW-1185">Reference proteome</keyword>
<dbReference type="EMBL" id="JBFDAA010000010">
    <property type="protein sequence ID" value="KAL1124796.1"/>
    <property type="molecule type" value="Genomic_DNA"/>
</dbReference>
<gene>
    <name evidence="2" type="ORF">AAG570_001417</name>
</gene>
<evidence type="ECO:0000313" key="3">
    <source>
        <dbReference type="Proteomes" id="UP001558652"/>
    </source>
</evidence>
<reference evidence="2 3" key="1">
    <citation type="submission" date="2024-07" db="EMBL/GenBank/DDBJ databases">
        <title>Chromosome-level genome assembly of the water stick insect Ranatra chinensis (Heteroptera: Nepidae).</title>
        <authorList>
            <person name="Liu X."/>
        </authorList>
    </citation>
    <scope>NUCLEOTIDE SEQUENCE [LARGE SCALE GENOMIC DNA]</scope>
    <source>
        <strain evidence="2">Cailab_2021Rc</strain>
        <tissue evidence="2">Muscle</tissue>
    </source>
</reference>
<evidence type="ECO:0000256" key="1">
    <source>
        <dbReference type="SAM" id="MobiDB-lite"/>
    </source>
</evidence>
<sequence length="163" mass="18163">MASKRRNMFQKNKTQETTKNAPPDPGDDRPPITRRRRAALYIGSVNQPHPFSTFLTRAASRHSSRIPTLVRSLARWTIVVTTHRHDSLVVLTVVKWSREALGCSGSTELGPSNGRDGRSRGGYRPAIQAAGSASCQQACGRHCKLYLSHYRLIMSPIQRLNQA</sequence>
<dbReference type="AlphaFoldDB" id="A0ABD0YBV3"/>
<proteinExistence type="predicted"/>
<dbReference type="Proteomes" id="UP001558652">
    <property type="component" value="Unassembled WGS sequence"/>
</dbReference>
<feature type="compositionally biased region" description="Polar residues" evidence="1">
    <location>
        <begin position="9"/>
        <end position="20"/>
    </location>
</feature>
<protein>
    <submittedName>
        <fullName evidence="2">Uncharacterized protein</fullName>
    </submittedName>
</protein>
<comment type="caution">
    <text evidence="2">The sequence shown here is derived from an EMBL/GenBank/DDBJ whole genome shotgun (WGS) entry which is preliminary data.</text>
</comment>
<evidence type="ECO:0000313" key="2">
    <source>
        <dbReference type="EMBL" id="KAL1124796.1"/>
    </source>
</evidence>
<organism evidence="2 3">
    <name type="scientific">Ranatra chinensis</name>
    <dbReference type="NCBI Taxonomy" id="642074"/>
    <lineage>
        <taxon>Eukaryota</taxon>
        <taxon>Metazoa</taxon>
        <taxon>Ecdysozoa</taxon>
        <taxon>Arthropoda</taxon>
        <taxon>Hexapoda</taxon>
        <taxon>Insecta</taxon>
        <taxon>Pterygota</taxon>
        <taxon>Neoptera</taxon>
        <taxon>Paraneoptera</taxon>
        <taxon>Hemiptera</taxon>
        <taxon>Heteroptera</taxon>
        <taxon>Panheteroptera</taxon>
        <taxon>Nepomorpha</taxon>
        <taxon>Nepidae</taxon>
        <taxon>Ranatrinae</taxon>
        <taxon>Ranatra</taxon>
    </lineage>
</organism>
<name>A0ABD0YBV3_9HEMI</name>